<dbReference type="InterPro" id="IPR029056">
    <property type="entry name" value="Ribokinase-like"/>
</dbReference>
<dbReference type="InterPro" id="IPR030830">
    <property type="entry name" value="Myo_inos_IolC"/>
</dbReference>
<keyword evidence="5" id="KW-0067">ATP-binding</keyword>
<organism evidence="7 8">
    <name type="scientific">Vallitalea pronyensis</name>
    <dbReference type="NCBI Taxonomy" id="1348613"/>
    <lineage>
        <taxon>Bacteria</taxon>
        <taxon>Bacillati</taxon>
        <taxon>Bacillota</taxon>
        <taxon>Clostridia</taxon>
        <taxon>Lachnospirales</taxon>
        <taxon>Vallitaleaceae</taxon>
        <taxon>Vallitalea</taxon>
    </lineage>
</organism>
<keyword evidence="4" id="KW-0418">Kinase</keyword>
<keyword evidence="2 7" id="KW-0808">Transferase</keyword>
<dbReference type="KEGG" id="vpy:HZI73_02135"/>
<dbReference type="AlphaFoldDB" id="A0A8J8MH53"/>
<evidence type="ECO:0000256" key="4">
    <source>
        <dbReference type="ARBA" id="ARBA00022777"/>
    </source>
</evidence>
<keyword evidence="8" id="KW-1185">Reference proteome</keyword>
<dbReference type="EMBL" id="CP058649">
    <property type="protein sequence ID" value="QUI21158.1"/>
    <property type="molecule type" value="Genomic_DNA"/>
</dbReference>
<evidence type="ECO:0000256" key="2">
    <source>
        <dbReference type="ARBA" id="ARBA00022679"/>
    </source>
</evidence>
<dbReference type="PANTHER" id="PTHR43085:SF49">
    <property type="entry name" value="5-DEHYDRO-2-DEOXYGLUCONOKINASE"/>
    <property type="match status" value="1"/>
</dbReference>
<evidence type="ECO:0000256" key="3">
    <source>
        <dbReference type="ARBA" id="ARBA00022741"/>
    </source>
</evidence>
<comment type="similarity">
    <text evidence="1">Belongs to the carbohydrate kinase PfkB family.</text>
</comment>
<dbReference type="InterPro" id="IPR011611">
    <property type="entry name" value="PfkB_dom"/>
</dbReference>
<keyword evidence="3" id="KW-0547">Nucleotide-binding</keyword>
<dbReference type="Proteomes" id="UP000683246">
    <property type="component" value="Chromosome"/>
</dbReference>
<dbReference type="RefSeq" id="WP_212696620.1">
    <property type="nucleotide sequence ID" value="NZ_CP058649.1"/>
</dbReference>
<proteinExistence type="inferred from homology"/>
<dbReference type="Gene3D" id="3.40.1190.20">
    <property type="match status" value="1"/>
</dbReference>
<sequence length="333" mass="36504">MKEIIFQENREMDVVAIGRIGIDLNPNEYNRPLEDTLTFTKTVGGSPANIAVATSRYGIKTGFIGRIADDAFGRYIVQYFKAKGIDTGGLVVDSHHHKTGLAFVEIKSPNDSDIIMYRSGAVDLQLTMDDIREDYIKETKALVISGTALAASPSREAVFLAIKLAKKHKTITVFDVDYRPYTWHSMKETSLYCSMAASMCDVIIGTREEFDVIEGVDIPDNQDDQVTADYWLAEQPQLIIVKRGREGSTAYLKSGESFVGEVFPVEALKTQGAGDSFAGGVISSLIKGKDIVEAMRYGAGAAAIVVQKNSCSEAMPTEKEIHDFIASYRGGRD</sequence>
<evidence type="ECO:0000313" key="8">
    <source>
        <dbReference type="Proteomes" id="UP000683246"/>
    </source>
</evidence>
<evidence type="ECO:0000313" key="7">
    <source>
        <dbReference type="EMBL" id="QUI21158.1"/>
    </source>
</evidence>
<dbReference type="PROSITE" id="PS00584">
    <property type="entry name" value="PFKB_KINASES_2"/>
    <property type="match status" value="1"/>
</dbReference>
<feature type="domain" description="Carbohydrate kinase PfkB" evidence="6">
    <location>
        <begin position="13"/>
        <end position="317"/>
    </location>
</feature>
<dbReference type="Pfam" id="PF00294">
    <property type="entry name" value="PfkB"/>
    <property type="match status" value="1"/>
</dbReference>
<dbReference type="GO" id="GO:0005524">
    <property type="term" value="F:ATP binding"/>
    <property type="evidence" value="ECO:0007669"/>
    <property type="project" value="UniProtKB-KW"/>
</dbReference>
<protein>
    <submittedName>
        <fullName evidence="7">5-dehydro-2-deoxygluconokinase</fullName>
        <ecNumber evidence="7">2.7.1.92</ecNumber>
    </submittedName>
</protein>
<dbReference type="InterPro" id="IPR050306">
    <property type="entry name" value="PfkB_Carbo_kinase"/>
</dbReference>
<dbReference type="Gene3D" id="2.20.150.10">
    <property type="entry name" value="putative 5-dehydro-2- deoxygluconokinase"/>
    <property type="match status" value="1"/>
</dbReference>
<evidence type="ECO:0000256" key="5">
    <source>
        <dbReference type="ARBA" id="ARBA00022840"/>
    </source>
</evidence>
<dbReference type="SUPFAM" id="SSF53613">
    <property type="entry name" value="Ribokinase-like"/>
    <property type="match status" value="1"/>
</dbReference>
<evidence type="ECO:0000256" key="1">
    <source>
        <dbReference type="ARBA" id="ARBA00010688"/>
    </source>
</evidence>
<accession>A0A8J8MH53</accession>
<dbReference type="InterPro" id="IPR002173">
    <property type="entry name" value="Carboh/pur_kinase_PfkB_CS"/>
</dbReference>
<evidence type="ECO:0000259" key="6">
    <source>
        <dbReference type="Pfam" id="PF00294"/>
    </source>
</evidence>
<dbReference type="EC" id="2.7.1.92" evidence="7"/>
<gene>
    <name evidence="7" type="primary">iolC</name>
    <name evidence="7" type="ORF">HZI73_02135</name>
</gene>
<dbReference type="CDD" id="cd01166">
    <property type="entry name" value="KdgK"/>
    <property type="match status" value="1"/>
</dbReference>
<dbReference type="GO" id="GO:0047590">
    <property type="term" value="F:5-dehydro-2-deoxygluconokinase activity"/>
    <property type="evidence" value="ECO:0007669"/>
    <property type="project" value="UniProtKB-EC"/>
</dbReference>
<dbReference type="NCBIfam" id="TIGR04382">
    <property type="entry name" value="myo_inos_iolC_N"/>
    <property type="match status" value="1"/>
</dbReference>
<dbReference type="PANTHER" id="PTHR43085">
    <property type="entry name" value="HEXOKINASE FAMILY MEMBER"/>
    <property type="match status" value="1"/>
</dbReference>
<dbReference type="InterPro" id="IPR023314">
    <property type="entry name" value="Myo_inos_IolC-like_sf"/>
</dbReference>
<reference evidence="7" key="1">
    <citation type="submission" date="2020-07" db="EMBL/GenBank/DDBJ databases">
        <title>Vallitalea pronyensis genome.</title>
        <authorList>
            <person name="Postec A."/>
        </authorList>
    </citation>
    <scope>NUCLEOTIDE SEQUENCE</scope>
    <source>
        <strain evidence="7">FatNI3</strain>
    </source>
</reference>
<name>A0A8J8MH53_9FIRM</name>